<evidence type="ECO:0000313" key="3">
    <source>
        <dbReference type="Proteomes" id="UP001642540"/>
    </source>
</evidence>
<evidence type="ECO:0000256" key="1">
    <source>
        <dbReference type="SAM" id="MobiDB-lite"/>
    </source>
</evidence>
<evidence type="ECO:0000313" key="2">
    <source>
        <dbReference type="EMBL" id="CAL8096233.1"/>
    </source>
</evidence>
<proteinExistence type="predicted"/>
<gene>
    <name evidence="2" type="ORF">ODALV1_LOCUS9304</name>
</gene>
<protein>
    <submittedName>
        <fullName evidence="2">Uncharacterized protein</fullName>
    </submittedName>
</protein>
<keyword evidence="3" id="KW-1185">Reference proteome</keyword>
<organism evidence="2 3">
    <name type="scientific">Orchesella dallaii</name>
    <dbReference type="NCBI Taxonomy" id="48710"/>
    <lineage>
        <taxon>Eukaryota</taxon>
        <taxon>Metazoa</taxon>
        <taxon>Ecdysozoa</taxon>
        <taxon>Arthropoda</taxon>
        <taxon>Hexapoda</taxon>
        <taxon>Collembola</taxon>
        <taxon>Entomobryomorpha</taxon>
        <taxon>Entomobryoidea</taxon>
        <taxon>Orchesellidae</taxon>
        <taxon>Orchesellinae</taxon>
        <taxon>Orchesella</taxon>
    </lineage>
</organism>
<name>A0ABP1QAT3_9HEXA</name>
<reference evidence="2 3" key="1">
    <citation type="submission" date="2024-08" db="EMBL/GenBank/DDBJ databases">
        <authorList>
            <person name="Cucini C."/>
            <person name="Frati F."/>
        </authorList>
    </citation>
    <scope>NUCLEOTIDE SEQUENCE [LARGE SCALE GENOMIC DNA]</scope>
</reference>
<feature type="compositionally biased region" description="Basic and acidic residues" evidence="1">
    <location>
        <begin position="294"/>
        <end position="307"/>
    </location>
</feature>
<feature type="region of interest" description="Disordered" evidence="1">
    <location>
        <begin position="275"/>
        <end position="328"/>
    </location>
</feature>
<feature type="region of interest" description="Disordered" evidence="1">
    <location>
        <begin position="216"/>
        <end position="253"/>
    </location>
</feature>
<feature type="region of interest" description="Disordered" evidence="1">
    <location>
        <begin position="134"/>
        <end position="160"/>
    </location>
</feature>
<comment type="caution">
    <text evidence="2">The sequence shown here is derived from an EMBL/GenBank/DDBJ whole genome shotgun (WGS) entry which is preliminary data.</text>
</comment>
<dbReference type="EMBL" id="CAXLJM020000027">
    <property type="protein sequence ID" value="CAL8096233.1"/>
    <property type="molecule type" value="Genomic_DNA"/>
</dbReference>
<feature type="compositionally biased region" description="Basic residues" evidence="1">
    <location>
        <begin position="223"/>
        <end position="241"/>
    </location>
</feature>
<accession>A0ABP1QAT3</accession>
<feature type="compositionally biased region" description="Polar residues" evidence="1">
    <location>
        <begin position="275"/>
        <end position="287"/>
    </location>
</feature>
<sequence>MDKLKRYLQLSRIPFLRGHIKSNLITQVYGSRLESEMGNNSDFLSELLRINGLLQASLTELRYRCEVYRLSLRSICKVLGKVQKEHELRLCGLTTSRYSYQTYLQNLSQKQALDRISNVVKKASTFINGYSLVDKDQFQPPPPKPKPVNQEKRAAAQTTGSCTSSSFLALTHSDSDANSLTGSINTNGTYANSEKIKSIADAAFCKLNKTEVLTTRHLSEKHDRKKTSSKRSRSKERRKYCKTQGKNRNEHHRKVKTLTKGENLAERDVALPEKQTMSLSVSRQRCQLHNPRHQQHDTRSKLSERRNYSSIRSQSQKHHSSTEGKSCMVYPNDSLRAEETTRHGRPSFERKERICYNEIHDEKKGVCAAHLKEIHESCERKIRYNVRENFTPRSHTSTQGQGIATRYLFSTHKSHNNLKLSFVAEKVRRIQLCKISESRHASRQTMTGVVK</sequence>
<dbReference type="Proteomes" id="UP001642540">
    <property type="component" value="Unassembled WGS sequence"/>
</dbReference>